<dbReference type="PRINTS" id="PR01727">
    <property type="entry name" value="DNABINDINGHU"/>
</dbReference>
<dbReference type="InterPro" id="IPR020816">
    <property type="entry name" value="Histone-like_DNA-bd_CS"/>
</dbReference>
<gene>
    <name evidence="3" type="ORF">ENQ77_09840</name>
    <name evidence="4" type="ORF">ENU66_00500</name>
</gene>
<evidence type="ECO:0000256" key="1">
    <source>
        <dbReference type="ARBA" id="ARBA00023125"/>
    </source>
</evidence>
<dbReference type="EMBL" id="DSOL01000280">
    <property type="protein sequence ID" value="HEN28924.1"/>
    <property type="molecule type" value="Genomic_DNA"/>
</dbReference>
<dbReference type="GO" id="GO:0005829">
    <property type="term" value="C:cytosol"/>
    <property type="evidence" value="ECO:0007669"/>
    <property type="project" value="TreeGrafter"/>
</dbReference>
<dbReference type="Gene3D" id="4.10.520.10">
    <property type="entry name" value="IHF-like DNA-binding proteins"/>
    <property type="match status" value="1"/>
</dbReference>
<dbReference type="Pfam" id="PF00216">
    <property type="entry name" value="Bac_DNA_binding"/>
    <property type="match status" value="1"/>
</dbReference>
<dbReference type="SUPFAM" id="SSF47729">
    <property type="entry name" value="IHF-like DNA-binding proteins"/>
    <property type="match status" value="1"/>
</dbReference>
<protein>
    <submittedName>
        <fullName evidence="3">Integration host factor subunit beta</fullName>
    </submittedName>
</protein>
<dbReference type="PROSITE" id="PS00045">
    <property type="entry name" value="HISTONE_LIKE"/>
    <property type="match status" value="1"/>
</dbReference>
<evidence type="ECO:0000313" key="4">
    <source>
        <dbReference type="EMBL" id="HGL16814.1"/>
    </source>
</evidence>
<comment type="similarity">
    <text evidence="2">Belongs to the bacterial histone-like protein family.</text>
</comment>
<accession>A0A7C2K4Q3</accession>
<dbReference type="SMART" id="SM00411">
    <property type="entry name" value="BHL"/>
    <property type="match status" value="1"/>
</dbReference>
<dbReference type="InterPro" id="IPR010992">
    <property type="entry name" value="IHF-like_DNA-bd_dom_sf"/>
</dbReference>
<reference evidence="3" key="1">
    <citation type="journal article" date="2020" name="mSystems">
        <title>Genome- and Community-Level Interaction Insights into Carbon Utilization and Element Cycling Functions of Hydrothermarchaeota in Hydrothermal Sediment.</title>
        <authorList>
            <person name="Zhou Z."/>
            <person name="Liu Y."/>
            <person name="Xu W."/>
            <person name="Pan J."/>
            <person name="Luo Z.H."/>
            <person name="Li M."/>
        </authorList>
    </citation>
    <scope>NUCLEOTIDE SEQUENCE [LARGE SCALE GENOMIC DNA]</scope>
    <source>
        <strain evidence="3">SpSt-34</strain>
        <strain evidence="4">SpSt-69</strain>
    </source>
</reference>
<name>A0A7C2K4Q3_UNCW3</name>
<proteinExistence type="inferred from homology"/>
<dbReference type="PANTHER" id="PTHR33175:SF2">
    <property type="entry name" value="INTEGRATION HOST FACTOR SUBUNIT ALPHA"/>
    <property type="match status" value="1"/>
</dbReference>
<dbReference type="AlphaFoldDB" id="A0A7C2K4Q3"/>
<evidence type="ECO:0000256" key="2">
    <source>
        <dbReference type="RuleBase" id="RU003939"/>
    </source>
</evidence>
<comment type="caution">
    <text evidence="3">The sequence shown here is derived from an EMBL/GenBank/DDBJ whole genome shotgun (WGS) entry which is preliminary data.</text>
</comment>
<dbReference type="PANTHER" id="PTHR33175">
    <property type="entry name" value="DNA-BINDING PROTEIN HU"/>
    <property type="match status" value="1"/>
</dbReference>
<dbReference type="GO" id="GO:0003677">
    <property type="term" value="F:DNA binding"/>
    <property type="evidence" value="ECO:0007669"/>
    <property type="project" value="UniProtKB-KW"/>
</dbReference>
<dbReference type="GO" id="GO:0030527">
    <property type="term" value="F:structural constituent of chromatin"/>
    <property type="evidence" value="ECO:0007669"/>
    <property type="project" value="InterPro"/>
</dbReference>
<dbReference type="EMBL" id="DTDJ01000006">
    <property type="protein sequence ID" value="HGL16814.1"/>
    <property type="molecule type" value="Genomic_DNA"/>
</dbReference>
<sequence>MRKQDIVDEIYQQTGLPKKDIQLVVNMFLDSVKKAFFRGERVELRGFGVFEVKHRKSRVGRNPKTKEVIKIPARKVVTFKPSKLVKGLKEEE</sequence>
<evidence type="ECO:0000313" key="3">
    <source>
        <dbReference type="EMBL" id="HEN28924.1"/>
    </source>
</evidence>
<organism evidence="3">
    <name type="scientific">candidate division WOR-3 bacterium</name>
    <dbReference type="NCBI Taxonomy" id="2052148"/>
    <lineage>
        <taxon>Bacteria</taxon>
        <taxon>Bacteria division WOR-3</taxon>
    </lineage>
</organism>
<dbReference type="CDD" id="cd13836">
    <property type="entry name" value="IHF_B"/>
    <property type="match status" value="1"/>
</dbReference>
<keyword evidence="1" id="KW-0238">DNA-binding</keyword>
<dbReference type="InterPro" id="IPR000119">
    <property type="entry name" value="Hist_DNA-bd"/>
</dbReference>